<keyword evidence="4" id="KW-1185">Reference proteome</keyword>
<dbReference type="InterPro" id="IPR006442">
    <property type="entry name" value="Antitoxin_Phd/YefM"/>
</dbReference>
<proteinExistence type="inferred from homology"/>
<dbReference type="SUPFAM" id="SSF143120">
    <property type="entry name" value="YefM-like"/>
    <property type="match status" value="1"/>
</dbReference>
<comment type="caution">
    <text evidence="3">The sequence shown here is derived from an EMBL/GenBank/DDBJ whole genome shotgun (WGS) entry which is preliminary data.</text>
</comment>
<dbReference type="NCBIfam" id="TIGR01552">
    <property type="entry name" value="phd_fam"/>
    <property type="match status" value="1"/>
</dbReference>
<evidence type="ECO:0000313" key="3">
    <source>
        <dbReference type="EMBL" id="MEN2789191.1"/>
    </source>
</evidence>
<dbReference type="PANTHER" id="PTHR35377">
    <property type="entry name" value="ANTITOXIN VAPB49-RELATED-RELATED"/>
    <property type="match status" value="1"/>
</dbReference>
<dbReference type="Proteomes" id="UP001419910">
    <property type="component" value="Unassembled WGS sequence"/>
</dbReference>
<comment type="similarity">
    <text evidence="1 2">Belongs to the phD/YefM antitoxin family.</text>
</comment>
<comment type="function">
    <text evidence="2">Antitoxin component of a type II toxin-antitoxin (TA) system.</text>
</comment>
<dbReference type="EMBL" id="JBDIME010000003">
    <property type="protein sequence ID" value="MEN2789191.1"/>
    <property type="molecule type" value="Genomic_DNA"/>
</dbReference>
<sequence>MREIQSSEAKAHLTQLLTAVERGESFTITRHGQPVAQLVPVADRRKAEVERVMEQIAAFRETMPRLTVDELLAARHEGHRH</sequence>
<protein>
    <recommendedName>
        <fullName evidence="2">Antitoxin</fullName>
    </recommendedName>
</protein>
<evidence type="ECO:0000313" key="4">
    <source>
        <dbReference type="Proteomes" id="UP001419910"/>
    </source>
</evidence>
<dbReference type="Pfam" id="PF02604">
    <property type="entry name" value="PhdYeFM_antitox"/>
    <property type="match status" value="1"/>
</dbReference>
<evidence type="ECO:0000256" key="1">
    <source>
        <dbReference type="ARBA" id="ARBA00009981"/>
    </source>
</evidence>
<gene>
    <name evidence="3" type="ORF">ABC974_06110</name>
</gene>
<reference evidence="3 4" key="1">
    <citation type="submission" date="2024-05" db="EMBL/GenBank/DDBJ databases">
        <authorList>
            <person name="Liu Q."/>
            <person name="Xin Y.-H."/>
        </authorList>
    </citation>
    <scope>NUCLEOTIDE SEQUENCE [LARGE SCALE GENOMIC DNA]</scope>
    <source>
        <strain evidence="3 4">CGMCC 1.10181</strain>
    </source>
</reference>
<dbReference type="Gene3D" id="3.40.1620.10">
    <property type="entry name" value="YefM-like domain"/>
    <property type="match status" value="1"/>
</dbReference>
<accession>A0ABU9Y051</accession>
<dbReference type="InterPro" id="IPR051416">
    <property type="entry name" value="phD-YefM_TA_antitoxins"/>
</dbReference>
<dbReference type="InterPro" id="IPR036165">
    <property type="entry name" value="YefM-like_sf"/>
</dbReference>
<evidence type="ECO:0000256" key="2">
    <source>
        <dbReference type="RuleBase" id="RU362080"/>
    </source>
</evidence>
<organism evidence="3 4">
    <name type="scientific">Sphingomonas oligophenolica</name>
    <dbReference type="NCBI Taxonomy" id="301154"/>
    <lineage>
        <taxon>Bacteria</taxon>
        <taxon>Pseudomonadati</taxon>
        <taxon>Pseudomonadota</taxon>
        <taxon>Alphaproteobacteria</taxon>
        <taxon>Sphingomonadales</taxon>
        <taxon>Sphingomonadaceae</taxon>
        <taxon>Sphingomonas</taxon>
    </lineage>
</organism>
<name>A0ABU9Y051_9SPHN</name>
<dbReference type="RefSeq" id="WP_343891846.1">
    <property type="nucleotide sequence ID" value="NZ_BAAAEH010000047.1"/>
</dbReference>